<dbReference type="PANTHER" id="PTHR18868">
    <property type="entry name" value="OS07G0665300 PROTEIN-RELATED"/>
    <property type="match status" value="1"/>
</dbReference>
<name>A0A368QZY1_SETIT</name>
<gene>
    <name evidence="1" type="ORF">SETIT_5G011700v2</name>
</gene>
<dbReference type="Gene3D" id="2.40.10.10">
    <property type="entry name" value="Trypsin-like serine proteases"/>
    <property type="match status" value="2"/>
</dbReference>
<proteinExistence type="predicted"/>
<dbReference type="AlphaFoldDB" id="A0A368QZY1"/>
<accession>A0A368QZY1</accession>
<dbReference type="InterPro" id="IPR009003">
    <property type="entry name" value="Peptidase_S1_PA"/>
</dbReference>
<dbReference type="EMBL" id="CM003532">
    <property type="protein sequence ID" value="RCV23506.1"/>
    <property type="molecule type" value="Genomic_DNA"/>
</dbReference>
<sequence>MLPSKRGADDLTRFSADNKRTCSGEEATDFLDIWRDLGVEVASKVSRSVVSIGLSDGQTVLYASSGVVIECQSSFTKFVTSASLVRALHDSETNDHTVKIVVRHEEDVAIGFLEEYDLDYEIAVVKVKAILDVYCVPLDHQVQFDPHGRKVVAVGRHIFTLNNDLMVWDKKRQIRRIGVKLLPRPEGSIKIFGDVYPNGVWSELEHGVVSHILRNLVALASFKGESKLRTCTGFFIDYADKCPTILTSASLVRKNDAKIIEGLRIVVLLPNRERCEGKLEHYSLHYNVALVSVKNYTVDCPVDLNSEHLDWSTKLLAVGRCFESGLAMAASGKCTRWSGNLDCKDLQYTACTITKAGIGGPLVAVNGKFVGMNYYNRNMGTPFLWFDLLRGILNYFKTGQTNYMKIIHGSSGLLCKLGCIVKDGEQQPPNR</sequence>
<reference evidence="1" key="1">
    <citation type="journal article" date="2012" name="Nat. Biotechnol.">
        <title>Reference genome sequence of the model plant Setaria.</title>
        <authorList>
            <person name="Bennetzen J.L."/>
            <person name="Schmutz J."/>
            <person name="Wang H."/>
            <person name="Percifield R."/>
            <person name="Hawkins J."/>
            <person name="Pontaroli A.C."/>
            <person name="Estep M."/>
            <person name="Feng L."/>
            <person name="Vaughn J.N."/>
            <person name="Grimwood J."/>
            <person name="Jenkins J."/>
            <person name="Barry K."/>
            <person name="Lindquist E."/>
            <person name="Hellsten U."/>
            <person name="Deshpande S."/>
            <person name="Wang X."/>
            <person name="Wu X."/>
            <person name="Mitros T."/>
            <person name="Triplett J."/>
            <person name="Yang X."/>
            <person name="Ye C.Y."/>
            <person name="Mauro-Herrera M."/>
            <person name="Wang L."/>
            <person name="Li P."/>
            <person name="Sharma M."/>
            <person name="Sharma R."/>
            <person name="Ronald P.C."/>
            <person name="Panaud O."/>
            <person name="Kellogg E.A."/>
            <person name="Brutnell T.P."/>
            <person name="Doust A.N."/>
            <person name="Tuskan G.A."/>
            <person name="Rokhsar D."/>
            <person name="Devos K.M."/>
        </authorList>
    </citation>
    <scope>NUCLEOTIDE SEQUENCE [LARGE SCALE GENOMIC DNA]</scope>
    <source>
        <strain evidence="1">Yugu1</strain>
    </source>
</reference>
<dbReference type="Pfam" id="PF13365">
    <property type="entry name" value="Trypsin_2"/>
    <property type="match status" value="1"/>
</dbReference>
<dbReference type="SUPFAM" id="SSF50494">
    <property type="entry name" value="Trypsin-like serine proteases"/>
    <property type="match status" value="1"/>
</dbReference>
<dbReference type="OrthoDB" id="618521at2759"/>
<evidence type="ECO:0000313" key="1">
    <source>
        <dbReference type="EMBL" id="RCV23506.1"/>
    </source>
</evidence>
<protein>
    <submittedName>
        <fullName evidence="1">Uncharacterized protein</fullName>
    </submittedName>
</protein>
<dbReference type="PANTHER" id="PTHR18868:SF51">
    <property type="entry name" value="PROTEASE DO-LIKE 14"/>
    <property type="match status" value="1"/>
</dbReference>
<dbReference type="InterPro" id="IPR043504">
    <property type="entry name" value="Peptidase_S1_PA_chymotrypsin"/>
</dbReference>
<reference evidence="1" key="2">
    <citation type="submission" date="2015-07" db="EMBL/GenBank/DDBJ databases">
        <authorList>
            <person name="Noorani M."/>
        </authorList>
    </citation>
    <scope>NUCLEOTIDE SEQUENCE</scope>
    <source>
        <strain evidence="1">Yugu1</strain>
    </source>
</reference>
<organism evidence="1">
    <name type="scientific">Setaria italica</name>
    <name type="common">Foxtail millet</name>
    <name type="synonym">Panicum italicum</name>
    <dbReference type="NCBI Taxonomy" id="4555"/>
    <lineage>
        <taxon>Eukaryota</taxon>
        <taxon>Viridiplantae</taxon>
        <taxon>Streptophyta</taxon>
        <taxon>Embryophyta</taxon>
        <taxon>Tracheophyta</taxon>
        <taxon>Spermatophyta</taxon>
        <taxon>Magnoliopsida</taxon>
        <taxon>Liliopsida</taxon>
        <taxon>Poales</taxon>
        <taxon>Poaceae</taxon>
        <taxon>PACMAD clade</taxon>
        <taxon>Panicoideae</taxon>
        <taxon>Panicodae</taxon>
        <taxon>Paniceae</taxon>
        <taxon>Cenchrinae</taxon>
        <taxon>Setaria</taxon>
    </lineage>
</organism>